<organism evidence="1 2">
    <name type="scientific">Enterococcus plantarum</name>
    <dbReference type="NCBI Taxonomy" id="1077675"/>
    <lineage>
        <taxon>Bacteria</taxon>
        <taxon>Bacillati</taxon>
        <taxon>Bacillota</taxon>
        <taxon>Bacilli</taxon>
        <taxon>Lactobacillales</taxon>
        <taxon>Enterococcaceae</taxon>
        <taxon>Enterococcus</taxon>
    </lineage>
</organism>
<sequence length="124" mass="14715">MRSVHDYEITEYSMNFRTKKLTIEATLDDNSKKIIFTDVLAYEFSDEIPYSTILDIDKIDIQNFFKNNKELLESKKNSGWPVIYQTMEELEQKIQKEEVNYYILFSSYGMTGWILAQDITVKNN</sequence>
<proteinExistence type="predicted"/>
<name>A0A2W4BHK8_9ENTE</name>
<dbReference type="AlphaFoldDB" id="A0A2W4BHK8"/>
<dbReference type="RefSeq" id="WP_111248098.1">
    <property type="nucleotide sequence ID" value="NZ_PIEU01000078.1"/>
</dbReference>
<gene>
    <name evidence="1" type="ORF">CI088_10075</name>
</gene>
<keyword evidence="2" id="KW-1185">Reference proteome</keyword>
<evidence type="ECO:0000313" key="2">
    <source>
        <dbReference type="Proteomes" id="UP000249828"/>
    </source>
</evidence>
<protein>
    <submittedName>
        <fullName evidence="1">Uncharacterized protein</fullName>
    </submittedName>
</protein>
<dbReference type="EMBL" id="PIEU01000078">
    <property type="protein sequence ID" value="PZL72642.1"/>
    <property type="molecule type" value="Genomic_DNA"/>
</dbReference>
<dbReference type="Proteomes" id="UP000249828">
    <property type="component" value="Unassembled WGS sequence"/>
</dbReference>
<comment type="caution">
    <text evidence="1">The sequence shown here is derived from an EMBL/GenBank/DDBJ whole genome shotgun (WGS) entry which is preliminary data.</text>
</comment>
<accession>A0A2W4BHK8</accession>
<reference evidence="1 2" key="1">
    <citation type="submission" date="2017-11" db="EMBL/GenBank/DDBJ databases">
        <title>Draft genome sequence of Enterococcus plantarum TRW2 strain isolated from lettuce.</title>
        <authorList>
            <person name="Kim E.B."/>
            <person name="Marco M.L."/>
            <person name="Williams T.R."/>
            <person name="You I.H."/>
        </authorList>
    </citation>
    <scope>NUCLEOTIDE SEQUENCE [LARGE SCALE GENOMIC DNA]</scope>
    <source>
        <strain evidence="1 2">TRW2</strain>
    </source>
</reference>
<evidence type="ECO:0000313" key="1">
    <source>
        <dbReference type="EMBL" id="PZL72642.1"/>
    </source>
</evidence>